<evidence type="ECO:0000313" key="6">
    <source>
        <dbReference type="EMBL" id="UWN58097.1"/>
    </source>
</evidence>
<gene>
    <name evidence="6" type="ORF">NQ491_04805</name>
</gene>
<dbReference type="InterPro" id="IPR015422">
    <property type="entry name" value="PyrdxlP-dep_Trfase_small"/>
</dbReference>
<dbReference type="InterPro" id="IPR015424">
    <property type="entry name" value="PyrdxlP-dep_Trfase"/>
</dbReference>
<dbReference type="NCBIfam" id="TIGR01326">
    <property type="entry name" value="OAH_OAS_sulfhy"/>
    <property type="match status" value="1"/>
</dbReference>
<dbReference type="GeneID" id="82891029"/>
<dbReference type="InterPro" id="IPR000277">
    <property type="entry name" value="Cys/Met-Metab_PyrdxlP-dep_enz"/>
</dbReference>
<organism evidence="6 7">
    <name type="scientific">Alistipes ihumii AP11</name>
    <dbReference type="NCBI Taxonomy" id="1211813"/>
    <lineage>
        <taxon>Bacteria</taxon>
        <taxon>Pseudomonadati</taxon>
        <taxon>Bacteroidota</taxon>
        <taxon>Bacteroidia</taxon>
        <taxon>Bacteroidales</taxon>
        <taxon>Rikenellaceae</taxon>
        <taxon>Alistipes</taxon>
    </lineage>
</organism>
<comment type="cofactor">
    <cofactor evidence="1 5">
        <name>pyridoxal 5'-phosphate</name>
        <dbReference type="ChEBI" id="CHEBI:597326"/>
    </cofactor>
</comment>
<name>A0ABY5V453_9BACT</name>
<dbReference type="Gene3D" id="3.40.640.10">
    <property type="entry name" value="Type I PLP-dependent aspartate aminotransferase-like (Major domain)"/>
    <property type="match status" value="1"/>
</dbReference>
<dbReference type="PIRSF" id="PIRSF001434">
    <property type="entry name" value="CGS"/>
    <property type="match status" value="1"/>
</dbReference>
<dbReference type="InterPro" id="IPR015421">
    <property type="entry name" value="PyrdxlP-dep_Trfase_major"/>
</dbReference>
<comment type="similarity">
    <text evidence="2 5">Belongs to the trans-sulfuration enzymes family.</text>
</comment>
<sequence>MTGDEREFETLQVHAGYTPDATHSRVTPLYQTTAYTFDSAEHGADLFALRESGNIYTRLQNPTTDMLEKRVAALEGGPAALAVSSGHSAQLVALTSILSPGDNFVSSPYLYGGTHNQFKIVLRNFGLECRFAPDNDPQHMESLIDPRTRAIYVETIGNPSFAVPDFGALAALARRYDLPLIVDNTFGAGGYLCRPIEYGAAVVVESATKWLGGHGTSMGGVIVEGGTYDWNNGKYPMLSEPSESYHGLRFTEAFGQLAFIAKCRAEGVRDLGCCISPFNSFMIMQGIETLSLRVQREADNALALARYFKAHPLVEQVFYPGLEDDPHHELAARYLRHGFGCVLSVVLKGDKRQTESLVDHLRLVSHLANVGDNRTLIIQPAATTHSQLSEEEQRAAGVLPTLLRISAGIEHIDDLIRDFEQAFFYVKA</sequence>
<dbReference type="PANTHER" id="PTHR43797">
    <property type="entry name" value="HOMOCYSTEINE/CYSTEINE SYNTHASE"/>
    <property type="match status" value="1"/>
</dbReference>
<dbReference type="RefSeq" id="WP_019246458.1">
    <property type="nucleotide sequence ID" value="NZ_CAPH01000017.1"/>
</dbReference>
<evidence type="ECO:0000256" key="5">
    <source>
        <dbReference type="RuleBase" id="RU362118"/>
    </source>
</evidence>
<keyword evidence="7" id="KW-1185">Reference proteome</keyword>
<proteinExistence type="inferred from homology"/>
<keyword evidence="6" id="KW-0032">Aminotransferase</keyword>
<dbReference type="CDD" id="cd00614">
    <property type="entry name" value="CGS_like"/>
    <property type="match status" value="1"/>
</dbReference>
<evidence type="ECO:0000256" key="2">
    <source>
        <dbReference type="ARBA" id="ARBA00009077"/>
    </source>
</evidence>
<protein>
    <submittedName>
        <fullName evidence="6">Aminotransferase class I/II-fold pyridoxal phosphate-dependent enzyme</fullName>
    </submittedName>
</protein>
<evidence type="ECO:0000256" key="3">
    <source>
        <dbReference type="ARBA" id="ARBA00022679"/>
    </source>
</evidence>
<evidence type="ECO:0000313" key="7">
    <source>
        <dbReference type="Proteomes" id="UP001059295"/>
    </source>
</evidence>
<dbReference type="EMBL" id="CP102294">
    <property type="protein sequence ID" value="UWN58097.1"/>
    <property type="molecule type" value="Genomic_DNA"/>
</dbReference>
<dbReference type="PANTHER" id="PTHR43797:SF2">
    <property type="entry name" value="HOMOCYSTEINE_CYSTEINE SYNTHASE"/>
    <property type="match status" value="1"/>
</dbReference>
<dbReference type="SUPFAM" id="SSF53383">
    <property type="entry name" value="PLP-dependent transferases"/>
    <property type="match status" value="1"/>
</dbReference>
<dbReference type="Proteomes" id="UP001059295">
    <property type="component" value="Chromosome"/>
</dbReference>
<evidence type="ECO:0000256" key="4">
    <source>
        <dbReference type="ARBA" id="ARBA00022898"/>
    </source>
</evidence>
<dbReference type="Gene3D" id="3.90.1150.10">
    <property type="entry name" value="Aspartate Aminotransferase, domain 1"/>
    <property type="match status" value="1"/>
</dbReference>
<evidence type="ECO:0000256" key="1">
    <source>
        <dbReference type="ARBA" id="ARBA00001933"/>
    </source>
</evidence>
<accession>A0ABY5V453</accession>
<keyword evidence="3" id="KW-0808">Transferase</keyword>
<dbReference type="Pfam" id="PF01053">
    <property type="entry name" value="Cys_Met_Meta_PP"/>
    <property type="match status" value="1"/>
</dbReference>
<keyword evidence="4 5" id="KW-0663">Pyridoxal phosphate</keyword>
<dbReference type="GO" id="GO:0008483">
    <property type="term" value="F:transaminase activity"/>
    <property type="evidence" value="ECO:0007669"/>
    <property type="project" value="UniProtKB-KW"/>
</dbReference>
<reference evidence="6" key="1">
    <citation type="journal article" date="2022" name="Cell">
        <title>Design, construction, and in vivo augmentation of a complex gut microbiome.</title>
        <authorList>
            <person name="Cheng A.G."/>
            <person name="Ho P.Y."/>
            <person name="Aranda-Diaz A."/>
            <person name="Jain S."/>
            <person name="Yu F.B."/>
            <person name="Meng X."/>
            <person name="Wang M."/>
            <person name="Iakiviak M."/>
            <person name="Nagashima K."/>
            <person name="Zhao A."/>
            <person name="Murugkar P."/>
            <person name="Patil A."/>
            <person name="Atabakhsh K."/>
            <person name="Weakley A."/>
            <person name="Yan J."/>
            <person name="Brumbaugh A.R."/>
            <person name="Higginbottom S."/>
            <person name="Dimas A."/>
            <person name="Shiver A.L."/>
            <person name="Deutschbauer A."/>
            <person name="Neff N."/>
            <person name="Sonnenburg J.L."/>
            <person name="Huang K.C."/>
            <person name="Fischbach M.A."/>
        </authorList>
    </citation>
    <scope>NUCLEOTIDE SEQUENCE</scope>
    <source>
        <strain evidence="6">AP11</strain>
    </source>
</reference>
<dbReference type="InterPro" id="IPR006235">
    <property type="entry name" value="OAc-hSer/O-AcSer_sulfhydrylase"/>
</dbReference>